<evidence type="ECO:0000313" key="9">
    <source>
        <dbReference type="EMBL" id="SVA24742.1"/>
    </source>
</evidence>
<evidence type="ECO:0000256" key="5">
    <source>
        <dbReference type="ARBA" id="ARBA00022989"/>
    </source>
</evidence>
<evidence type="ECO:0000256" key="1">
    <source>
        <dbReference type="ARBA" id="ARBA00004651"/>
    </source>
</evidence>
<evidence type="ECO:0000256" key="6">
    <source>
        <dbReference type="ARBA" id="ARBA00023136"/>
    </source>
</evidence>
<dbReference type="Gene3D" id="1.10.3720.10">
    <property type="entry name" value="MetI-like"/>
    <property type="match status" value="1"/>
</dbReference>
<dbReference type="GO" id="GO:0055085">
    <property type="term" value="P:transmembrane transport"/>
    <property type="evidence" value="ECO:0007669"/>
    <property type="project" value="InterPro"/>
</dbReference>
<comment type="subcellular location">
    <subcellularLocation>
        <location evidence="1">Cell membrane</location>
        <topology evidence="1">Multi-pass membrane protein</topology>
    </subcellularLocation>
</comment>
<dbReference type="EMBL" id="UINC01005980">
    <property type="protein sequence ID" value="SVA24742.1"/>
    <property type="molecule type" value="Genomic_DNA"/>
</dbReference>
<dbReference type="PANTHER" id="PTHR32243">
    <property type="entry name" value="MALTOSE TRANSPORT SYSTEM PERMEASE-RELATED"/>
    <property type="match status" value="1"/>
</dbReference>
<dbReference type="AlphaFoldDB" id="A0A381U941"/>
<name>A0A381U941_9ZZZZ</name>
<keyword evidence="6 7" id="KW-0472">Membrane</keyword>
<keyword evidence="3" id="KW-1003">Cell membrane</keyword>
<keyword evidence="5 7" id="KW-1133">Transmembrane helix</keyword>
<dbReference type="InterPro" id="IPR050901">
    <property type="entry name" value="BP-dep_ABC_trans_perm"/>
</dbReference>
<dbReference type="PROSITE" id="PS50928">
    <property type="entry name" value="ABC_TM1"/>
    <property type="match status" value="1"/>
</dbReference>
<protein>
    <recommendedName>
        <fullName evidence="8">ABC transmembrane type-1 domain-containing protein</fullName>
    </recommendedName>
</protein>
<keyword evidence="2" id="KW-0813">Transport</keyword>
<dbReference type="GO" id="GO:0005886">
    <property type="term" value="C:plasma membrane"/>
    <property type="evidence" value="ECO:0007669"/>
    <property type="project" value="UniProtKB-SubCell"/>
</dbReference>
<accession>A0A381U941</accession>
<feature type="domain" description="ABC transmembrane type-1" evidence="8">
    <location>
        <begin position="68"/>
        <end position="260"/>
    </location>
</feature>
<gene>
    <name evidence="9" type="ORF">METZ01_LOCUS77596</name>
</gene>
<evidence type="ECO:0000256" key="7">
    <source>
        <dbReference type="SAM" id="Phobius"/>
    </source>
</evidence>
<reference evidence="9" key="1">
    <citation type="submission" date="2018-05" db="EMBL/GenBank/DDBJ databases">
        <authorList>
            <person name="Lanie J.A."/>
            <person name="Ng W.-L."/>
            <person name="Kazmierczak K.M."/>
            <person name="Andrzejewski T.M."/>
            <person name="Davidsen T.M."/>
            <person name="Wayne K.J."/>
            <person name="Tettelin H."/>
            <person name="Glass J.I."/>
            <person name="Rusch D."/>
            <person name="Podicherti R."/>
            <person name="Tsui H.-C.T."/>
            <person name="Winkler M.E."/>
        </authorList>
    </citation>
    <scope>NUCLEOTIDE SEQUENCE</scope>
</reference>
<dbReference type="InterPro" id="IPR035906">
    <property type="entry name" value="MetI-like_sf"/>
</dbReference>
<evidence type="ECO:0000256" key="4">
    <source>
        <dbReference type="ARBA" id="ARBA00022692"/>
    </source>
</evidence>
<organism evidence="9">
    <name type="scientific">marine metagenome</name>
    <dbReference type="NCBI Taxonomy" id="408172"/>
    <lineage>
        <taxon>unclassified sequences</taxon>
        <taxon>metagenomes</taxon>
        <taxon>ecological metagenomes</taxon>
    </lineage>
</organism>
<dbReference type="InterPro" id="IPR000515">
    <property type="entry name" value="MetI-like"/>
</dbReference>
<feature type="transmembrane region" description="Helical" evidence="7">
    <location>
        <begin position="239"/>
        <end position="260"/>
    </location>
</feature>
<feature type="transmembrane region" description="Helical" evidence="7">
    <location>
        <begin position="139"/>
        <end position="161"/>
    </location>
</feature>
<feature type="transmembrane region" description="Helical" evidence="7">
    <location>
        <begin position="211"/>
        <end position="232"/>
    </location>
</feature>
<evidence type="ECO:0000259" key="8">
    <source>
        <dbReference type="PROSITE" id="PS50928"/>
    </source>
</evidence>
<dbReference type="PANTHER" id="PTHR32243:SF18">
    <property type="entry name" value="INNER MEMBRANE ABC TRANSPORTER PERMEASE PROTEIN YCJP"/>
    <property type="match status" value="1"/>
</dbReference>
<feature type="transmembrane region" description="Helical" evidence="7">
    <location>
        <begin position="182"/>
        <end position="205"/>
    </location>
</feature>
<dbReference type="SUPFAM" id="SSF161098">
    <property type="entry name" value="MetI-like"/>
    <property type="match status" value="1"/>
</dbReference>
<feature type="transmembrane region" description="Helical" evidence="7">
    <location>
        <begin position="6"/>
        <end position="24"/>
    </location>
</feature>
<sequence>MGDSVYFLIAVSVVLIFVFPLYWGLSTSLRAPMDTFTVTGLGIPGIHFDPTLNNWLDQLVVPEMRKSIFNSIVISISSSFLALALGIPSAYALARFQFKLIQNRDITIWFLSQRVLPPVATVIPFYIVLQTFSLLDTHLALILINTTFTLPFAVVIMRQAFLDLPIELEEASMMDGARHFGAFWRIALPLSAPAVTATALIIFAFTWNELLFALVLSSKNAITIPMFIAGSFESRGVQFWFLSVRTMIAMIIPIFIALLAQRYIVRGLTLGAVKG</sequence>
<evidence type="ECO:0000256" key="3">
    <source>
        <dbReference type="ARBA" id="ARBA00022475"/>
    </source>
</evidence>
<evidence type="ECO:0000256" key="2">
    <source>
        <dbReference type="ARBA" id="ARBA00022448"/>
    </source>
</evidence>
<dbReference type="CDD" id="cd06261">
    <property type="entry name" value="TM_PBP2"/>
    <property type="match status" value="1"/>
</dbReference>
<dbReference type="Pfam" id="PF00528">
    <property type="entry name" value="BPD_transp_1"/>
    <property type="match status" value="1"/>
</dbReference>
<proteinExistence type="predicted"/>
<feature type="transmembrane region" description="Helical" evidence="7">
    <location>
        <begin position="68"/>
        <end position="94"/>
    </location>
</feature>
<keyword evidence="4 7" id="KW-0812">Transmembrane</keyword>
<feature type="transmembrane region" description="Helical" evidence="7">
    <location>
        <begin position="106"/>
        <end position="127"/>
    </location>
</feature>